<protein>
    <submittedName>
        <fullName evidence="2">Uncharacterized protein</fullName>
    </submittedName>
</protein>
<reference evidence="2" key="2">
    <citation type="submission" date="2025-09" db="UniProtKB">
        <authorList>
            <consortium name="Ensembl"/>
        </authorList>
    </citation>
    <scope>IDENTIFICATION</scope>
</reference>
<organism evidence="2 3">
    <name type="scientific">Calidris pygmaea</name>
    <name type="common">Spoon-billed sandpiper</name>
    <dbReference type="NCBI Taxonomy" id="425635"/>
    <lineage>
        <taxon>Eukaryota</taxon>
        <taxon>Metazoa</taxon>
        <taxon>Chordata</taxon>
        <taxon>Craniata</taxon>
        <taxon>Vertebrata</taxon>
        <taxon>Euteleostomi</taxon>
        <taxon>Archelosauria</taxon>
        <taxon>Archosauria</taxon>
        <taxon>Dinosauria</taxon>
        <taxon>Saurischia</taxon>
        <taxon>Theropoda</taxon>
        <taxon>Coelurosauria</taxon>
        <taxon>Aves</taxon>
        <taxon>Neognathae</taxon>
        <taxon>Neoaves</taxon>
        <taxon>Charadriiformes</taxon>
        <taxon>Scolopacidae</taxon>
        <taxon>Calidris</taxon>
    </lineage>
</organism>
<evidence type="ECO:0000256" key="1">
    <source>
        <dbReference type="SAM" id="MobiDB-lite"/>
    </source>
</evidence>
<dbReference type="Proteomes" id="UP000694419">
    <property type="component" value="Unplaced"/>
</dbReference>
<dbReference type="Ensembl" id="ENSCPGT00000023418.1">
    <property type="protein sequence ID" value="ENSCPGP00000021382.1"/>
    <property type="gene ID" value="ENSCPGG00000014927.1"/>
</dbReference>
<feature type="region of interest" description="Disordered" evidence="1">
    <location>
        <begin position="1"/>
        <end position="31"/>
    </location>
</feature>
<keyword evidence="3" id="KW-1185">Reference proteome</keyword>
<accession>A0A8C3KC82</accession>
<sequence>MLLPRAGASFAGHPLKCPPTPPQRNALQGGFNPQATRMPQIIFFFRVFRHLTTDSLWDCWHEISMGVTWLDIFEASTTPASLG</sequence>
<evidence type="ECO:0000313" key="2">
    <source>
        <dbReference type="Ensembl" id="ENSCPGP00000021382.1"/>
    </source>
</evidence>
<evidence type="ECO:0000313" key="3">
    <source>
        <dbReference type="Proteomes" id="UP000694419"/>
    </source>
</evidence>
<name>A0A8C3KC82_9CHAR</name>
<dbReference type="AlphaFoldDB" id="A0A8C3KC82"/>
<proteinExistence type="predicted"/>
<reference evidence="2" key="1">
    <citation type="submission" date="2025-08" db="UniProtKB">
        <authorList>
            <consortium name="Ensembl"/>
        </authorList>
    </citation>
    <scope>IDENTIFICATION</scope>
</reference>